<keyword evidence="4" id="KW-0547">Nucleotide-binding</keyword>
<dbReference type="Gene3D" id="3.30.565.10">
    <property type="entry name" value="Histidine kinase-like ATPase, C-terminal domain"/>
    <property type="match status" value="1"/>
</dbReference>
<keyword evidence="10" id="KW-1185">Reference proteome</keyword>
<dbReference type="PANTHER" id="PTHR42878">
    <property type="entry name" value="TWO-COMPONENT HISTIDINE KINASE"/>
    <property type="match status" value="1"/>
</dbReference>
<sequence length="374" mass="43023">MNISFSLEKQKSNCHDLHAFDTETFIGLQAEQLTFHESICFVRILYYNPSLKAFKERIEYADNQPSFSQQEIAYLRSEAWLTDFPHVWNVHEFQLAQFPKYFSYICPIRYTNQKPEYVQIITHTPLGEKSRRYVTNAAQMLNQYIDICLDNLQQKSKTEILEQVLHKVGHQLRNNIALVKLYAHNLFLGLKDNSWREQATIICESVNDLDTNLTDIISCGQESNLKIIPQDLRSIVDESIKYLQPLINQKQLKVNIPDTSATLPLDKLQMKQVFDNLLSNAIHFSPNSGVITFSWQVFYDEVLIKISDQGLGISLLDMQKIFTPFYSQRPGGTGLGLTIAKKIVLDHCGNLWADNLSAGGAQFCLILPTKKKYY</sequence>
<dbReference type="InterPro" id="IPR036890">
    <property type="entry name" value="HATPase_C_sf"/>
</dbReference>
<dbReference type="InterPro" id="IPR004358">
    <property type="entry name" value="Sig_transdc_His_kin-like_C"/>
</dbReference>
<dbReference type="PANTHER" id="PTHR42878:SF7">
    <property type="entry name" value="SENSOR HISTIDINE KINASE GLRK"/>
    <property type="match status" value="1"/>
</dbReference>
<dbReference type="InterPro" id="IPR036097">
    <property type="entry name" value="HisK_dim/P_sf"/>
</dbReference>
<comment type="catalytic activity">
    <reaction evidence="1">
        <text>ATP + protein L-histidine = ADP + protein N-phospho-L-histidine.</text>
        <dbReference type="EC" id="2.7.13.3"/>
    </reaction>
</comment>
<dbReference type="Proteomes" id="UP000718564">
    <property type="component" value="Unassembled WGS sequence"/>
</dbReference>
<evidence type="ECO:0000256" key="1">
    <source>
        <dbReference type="ARBA" id="ARBA00000085"/>
    </source>
</evidence>
<name>A0ABX1P3U7_9CYAN</name>
<feature type="domain" description="Histidine kinase" evidence="8">
    <location>
        <begin position="167"/>
        <end position="371"/>
    </location>
</feature>
<dbReference type="SUPFAM" id="SSF55874">
    <property type="entry name" value="ATPase domain of HSP90 chaperone/DNA topoisomerase II/histidine kinase"/>
    <property type="match status" value="1"/>
</dbReference>
<dbReference type="EMBL" id="QMEB01000007">
    <property type="protein sequence ID" value="NMG18242.1"/>
    <property type="molecule type" value="Genomic_DNA"/>
</dbReference>
<dbReference type="Pfam" id="PF02518">
    <property type="entry name" value="HATPase_c"/>
    <property type="match status" value="1"/>
</dbReference>
<evidence type="ECO:0000256" key="2">
    <source>
        <dbReference type="ARBA" id="ARBA00012438"/>
    </source>
</evidence>
<evidence type="ECO:0000256" key="5">
    <source>
        <dbReference type="ARBA" id="ARBA00022777"/>
    </source>
</evidence>
<protein>
    <recommendedName>
        <fullName evidence="2">histidine kinase</fullName>
        <ecNumber evidence="2">2.7.13.3</ecNumber>
    </recommendedName>
</protein>
<dbReference type="CDD" id="cd00075">
    <property type="entry name" value="HATPase"/>
    <property type="match status" value="1"/>
</dbReference>
<dbReference type="PROSITE" id="PS50109">
    <property type="entry name" value="HIS_KIN"/>
    <property type="match status" value="1"/>
</dbReference>
<evidence type="ECO:0000256" key="3">
    <source>
        <dbReference type="ARBA" id="ARBA00022679"/>
    </source>
</evidence>
<evidence type="ECO:0000256" key="6">
    <source>
        <dbReference type="ARBA" id="ARBA00022840"/>
    </source>
</evidence>
<evidence type="ECO:0000313" key="9">
    <source>
        <dbReference type="EMBL" id="NMG18242.1"/>
    </source>
</evidence>
<keyword evidence="7" id="KW-0902">Two-component regulatory system</keyword>
<reference evidence="9 10" key="1">
    <citation type="submission" date="2018-06" db="EMBL/GenBank/DDBJ databases">
        <title>Comparative genomics of Brasilonema spp. strains.</title>
        <authorList>
            <person name="Alvarenga D.O."/>
            <person name="Fiore M.F."/>
            <person name="Varani A.M."/>
        </authorList>
    </citation>
    <scope>NUCLEOTIDE SEQUENCE [LARGE SCALE GENOMIC DNA]</scope>
    <source>
        <strain evidence="9 10">SPC951</strain>
    </source>
</reference>
<evidence type="ECO:0000259" key="8">
    <source>
        <dbReference type="PROSITE" id="PS50109"/>
    </source>
</evidence>
<organism evidence="9 10">
    <name type="scientific">Brasilonema bromeliae SPC951</name>
    <dbReference type="NCBI Taxonomy" id="385972"/>
    <lineage>
        <taxon>Bacteria</taxon>
        <taxon>Bacillati</taxon>
        <taxon>Cyanobacteriota</taxon>
        <taxon>Cyanophyceae</taxon>
        <taxon>Nostocales</taxon>
        <taxon>Scytonemataceae</taxon>
        <taxon>Brasilonema</taxon>
        <taxon>Bromeliae group (in: Brasilonema)</taxon>
    </lineage>
</organism>
<dbReference type="SMART" id="SM00387">
    <property type="entry name" value="HATPase_c"/>
    <property type="match status" value="1"/>
</dbReference>
<dbReference type="PRINTS" id="PR00344">
    <property type="entry name" value="BCTRLSENSOR"/>
</dbReference>
<gene>
    <name evidence="9" type="ORF">DP116_01770</name>
</gene>
<dbReference type="InterPro" id="IPR005467">
    <property type="entry name" value="His_kinase_dom"/>
</dbReference>
<evidence type="ECO:0000256" key="4">
    <source>
        <dbReference type="ARBA" id="ARBA00022741"/>
    </source>
</evidence>
<evidence type="ECO:0000313" key="10">
    <source>
        <dbReference type="Proteomes" id="UP000718564"/>
    </source>
</evidence>
<dbReference type="InterPro" id="IPR050351">
    <property type="entry name" value="BphY/WalK/GraS-like"/>
</dbReference>
<accession>A0ABX1P3U7</accession>
<proteinExistence type="predicted"/>
<dbReference type="SUPFAM" id="SSF47384">
    <property type="entry name" value="Homodimeric domain of signal transducing histidine kinase"/>
    <property type="match status" value="1"/>
</dbReference>
<keyword evidence="5 9" id="KW-0418">Kinase</keyword>
<keyword evidence="6" id="KW-0067">ATP-binding</keyword>
<dbReference type="InterPro" id="IPR003594">
    <property type="entry name" value="HATPase_dom"/>
</dbReference>
<dbReference type="EC" id="2.7.13.3" evidence="2"/>
<evidence type="ECO:0000256" key="7">
    <source>
        <dbReference type="ARBA" id="ARBA00023012"/>
    </source>
</evidence>
<comment type="caution">
    <text evidence="9">The sequence shown here is derived from an EMBL/GenBank/DDBJ whole genome shotgun (WGS) entry which is preliminary data.</text>
</comment>
<dbReference type="RefSeq" id="WP_169153536.1">
    <property type="nucleotide sequence ID" value="NZ_QMEB01000007.1"/>
</dbReference>
<dbReference type="GO" id="GO:0016301">
    <property type="term" value="F:kinase activity"/>
    <property type="evidence" value="ECO:0007669"/>
    <property type="project" value="UniProtKB-KW"/>
</dbReference>
<keyword evidence="3" id="KW-0808">Transferase</keyword>